<dbReference type="PANTHER" id="PTHR43649:SF33">
    <property type="entry name" value="POLYGALACTURONAN_RHAMNOGALACTURONAN-BINDING PROTEIN YTCQ"/>
    <property type="match status" value="1"/>
</dbReference>
<evidence type="ECO:0000313" key="8">
    <source>
        <dbReference type="EMBL" id="RAV21861.1"/>
    </source>
</evidence>
<proteinExistence type="predicted"/>
<evidence type="ECO:0000256" key="4">
    <source>
        <dbReference type="ARBA" id="ARBA00023139"/>
    </source>
</evidence>
<dbReference type="Pfam" id="PF01547">
    <property type="entry name" value="SBP_bac_1"/>
    <property type="match status" value="1"/>
</dbReference>
<evidence type="ECO:0000256" key="3">
    <source>
        <dbReference type="ARBA" id="ARBA00023136"/>
    </source>
</evidence>
<dbReference type="SUPFAM" id="SSF53850">
    <property type="entry name" value="Periplasmic binding protein-like II"/>
    <property type="match status" value="1"/>
</dbReference>
<keyword evidence="9" id="KW-1185">Reference proteome</keyword>
<dbReference type="EMBL" id="QMFB01000003">
    <property type="protein sequence ID" value="RAV21861.1"/>
    <property type="molecule type" value="Genomic_DNA"/>
</dbReference>
<feature type="chain" id="PRO_5016282605" description="ABC transporter substrate-binding protein" evidence="7">
    <location>
        <begin position="26"/>
        <end position="555"/>
    </location>
</feature>
<accession>A0A329MPH2</accession>
<organism evidence="8 9">
    <name type="scientific">Paenibacillus contaminans</name>
    <dbReference type="NCBI Taxonomy" id="450362"/>
    <lineage>
        <taxon>Bacteria</taxon>
        <taxon>Bacillati</taxon>
        <taxon>Bacillota</taxon>
        <taxon>Bacilli</taxon>
        <taxon>Bacillales</taxon>
        <taxon>Paenibacillaceae</taxon>
        <taxon>Paenibacillus</taxon>
    </lineage>
</organism>
<evidence type="ECO:0008006" key="10">
    <source>
        <dbReference type="Google" id="ProtNLM"/>
    </source>
</evidence>
<dbReference type="InterPro" id="IPR006059">
    <property type="entry name" value="SBP"/>
</dbReference>
<protein>
    <recommendedName>
        <fullName evidence="10">ABC transporter substrate-binding protein</fullName>
    </recommendedName>
</protein>
<evidence type="ECO:0000256" key="1">
    <source>
        <dbReference type="ARBA" id="ARBA00022475"/>
    </source>
</evidence>
<evidence type="ECO:0000313" key="9">
    <source>
        <dbReference type="Proteomes" id="UP000250369"/>
    </source>
</evidence>
<dbReference type="PROSITE" id="PS51257">
    <property type="entry name" value="PROKAR_LIPOPROTEIN"/>
    <property type="match status" value="1"/>
</dbReference>
<dbReference type="InterPro" id="IPR050490">
    <property type="entry name" value="Bact_solute-bd_prot1"/>
</dbReference>
<name>A0A329MPH2_9BACL</name>
<keyword evidence="3" id="KW-0472">Membrane</keyword>
<evidence type="ECO:0000256" key="7">
    <source>
        <dbReference type="SAM" id="SignalP"/>
    </source>
</evidence>
<dbReference type="PANTHER" id="PTHR43649">
    <property type="entry name" value="ARABINOSE-BINDING PROTEIN-RELATED"/>
    <property type="match status" value="1"/>
</dbReference>
<evidence type="ECO:0000256" key="2">
    <source>
        <dbReference type="ARBA" id="ARBA00022729"/>
    </source>
</evidence>
<sequence>MSGGKTKRFRSMPLTFTLLMGTVIAACSNSGGADDSKKNTETVAPGATPTADASAKANQPRTKLKMFMGDSGIPHPDGTDPSDNPFIRIVEDYANVDLDMDVPSYQDFQTKFNLLLSSGQLPDIVHTWFIEETDQRAREGAFIDLKKYYDNSPQVQKYVTPEMMELAKDKVSGNYWRIPMASQNTPQGAGIVARYDLVMKYNNNKWPETIEEWVNMMRTMKKAEPDSIILSNRVSGDYTLSYGGTPIFNMFGAAPYTYRVDGGKAVSTFTLPEYRAAVELYKQLYDEGIVDKEFAVNDNAKYYEKVKNKNVLWEYNSADQYVPSGVAKKPEDQTKEWLWAPPLKTYPSVVKDAKYTRPYRWMPIAGHGVYISAKSKDPERAWKVIEGFASDELHEAIFWGKEGETYNVKDGKRVPIAEKLSDKSRSWSLHLAFVYGFADGMEVTKAQAEMVRDPKELERMSGAMKMLNDQALETGIGLDNFIVLSDEAAKKRPDEVKFISKATVEAIMGKITMQEFDQRVQEFQKKFGFIYDEYTKYLTEHKNELLKAGVKEAGW</sequence>
<gene>
    <name evidence="8" type="ORF">DQG23_07330</name>
</gene>
<dbReference type="Proteomes" id="UP000250369">
    <property type="component" value="Unassembled WGS sequence"/>
</dbReference>
<evidence type="ECO:0000256" key="5">
    <source>
        <dbReference type="ARBA" id="ARBA00023288"/>
    </source>
</evidence>
<dbReference type="AlphaFoldDB" id="A0A329MPH2"/>
<evidence type="ECO:0000256" key="6">
    <source>
        <dbReference type="SAM" id="MobiDB-lite"/>
    </source>
</evidence>
<dbReference type="RefSeq" id="WP_113030171.1">
    <property type="nucleotide sequence ID" value="NZ_QMFB01000003.1"/>
</dbReference>
<dbReference type="OrthoDB" id="2537020at2"/>
<keyword evidence="2 7" id="KW-0732">Signal</keyword>
<dbReference type="Gene3D" id="3.40.190.10">
    <property type="entry name" value="Periplasmic binding protein-like II"/>
    <property type="match status" value="2"/>
</dbReference>
<feature type="signal peptide" evidence="7">
    <location>
        <begin position="1"/>
        <end position="25"/>
    </location>
</feature>
<keyword evidence="5" id="KW-0449">Lipoprotein</keyword>
<keyword evidence="1" id="KW-1003">Cell membrane</keyword>
<reference evidence="8 9" key="1">
    <citation type="journal article" date="2009" name="Int. J. Syst. Evol. Microbiol.">
        <title>Paenibacillus contaminans sp. nov., isolated from a contaminated laboratory plate.</title>
        <authorList>
            <person name="Chou J.H."/>
            <person name="Lee J.H."/>
            <person name="Lin M.C."/>
            <person name="Chang P.S."/>
            <person name="Arun A.B."/>
            <person name="Young C.C."/>
            <person name="Chen W.M."/>
        </authorList>
    </citation>
    <scope>NUCLEOTIDE SEQUENCE [LARGE SCALE GENOMIC DNA]</scope>
    <source>
        <strain evidence="8 9">CKOBP-6</strain>
    </source>
</reference>
<comment type="caution">
    <text evidence="8">The sequence shown here is derived from an EMBL/GenBank/DDBJ whole genome shotgun (WGS) entry which is preliminary data.</text>
</comment>
<keyword evidence="4" id="KW-0564">Palmitate</keyword>
<feature type="region of interest" description="Disordered" evidence="6">
    <location>
        <begin position="30"/>
        <end position="59"/>
    </location>
</feature>